<sequence>KKFTAVVLLLCVSIVVSGKLRQIGDNGASQPKEASAQQKMLTQKLAALRQRSTADAGPKKLSEGEVQPPAGTSPLAKMKIIPKVTHVQQVPQTLPKSKVPTVESKSKVPAVESKSKVPAVESKSKVPAVESKSKAPAVESKSKAPAVESKSKAPAVESKSK</sequence>
<evidence type="ECO:0000313" key="3">
    <source>
        <dbReference type="EMBL" id="KAK8722322.1"/>
    </source>
</evidence>
<feature type="region of interest" description="Disordered" evidence="1">
    <location>
        <begin position="23"/>
        <end position="42"/>
    </location>
</feature>
<accession>A0AAW0VZE2</accession>
<organism evidence="3 4">
    <name type="scientific">Cherax quadricarinatus</name>
    <name type="common">Australian red claw crayfish</name>
    <dbReference type="NCBI Taxonomy" id="27406"/>
    <lineage>
        <taxon>Eukaryota</taxon>
        <taxon>Metazoa</taxon>
        <taxon>Ecdysozoa</taxon>
        <taxon>Arthropoda</taxon>
        <taxon>Crustacea</taxon>
        <taxon>Multicrustacea</taxon>
        <taxon>Malacostraca</taxon>
        <taxon>Eumalacostraca</taxon>
        <taxon>Eucarida</taxon>
        <taxon>Decapoda</taxon>
        <taxon>Pleocyemata</taxon>
        <taxon>Astacidea</taxon>
        <taxon>Parastacoidea</taxon>
        <taxon>Parastacidae</taxon>
        <taxon>Cherax</taxon>
    </lineage>
</organism>
<evidence type="ECO:0000313" key="4">
    <source>
        <dbReference type="Proteomes" id="UP001445076"/>
    </source>
</evidence>
<feature type="non-terminal residue" evidence="3">
    <location>
        <position position="161"/>
    </location>
</feature>
<keyword evidence="4" id="KW-1185">Reference proteome</keyword>
<dbReference type="EMBL" id="JARKIK010000096">
    <property type="protein sequence ID" value="KAK8722322.1"/>
    <property type="molecule type" value="Genomic_DNA"/>
</dbReference>
<gene>
    <name evidence="3" type="ORF">OTU49_012379</name>
</gene>
<dbReference type="AlphaFoldDB" id="A0AAW0VZE2"/>
<dbReference type="Proteomes" id="UP001445076">
    <property type="component" value="Unassembled WGS sequence"/>
</dbReference>
<comment type="caution">
    <text evidence="3">The sequence shown here is derived from an EMBL/GenBank/DDBJ whole genome shotgun (WGS) entry which is preliminary data.</text>
</comment>
<feature type="signal peptide" evidence="2">
    <location>
        <begin position="1"/>
        <end position="18"/>
    </location>
</feature>
<keyword evidence="2" id="KW-0732">Signal</keyword>
<feature type="region of interest" description="Disordered" evidence="1">
    <location>
        <begin position="89"/>
        <end position="161"/>
    </location>
</feature>
<protein>
    <submittedName>
        <fullName evidence="3">Uncharacterized protein</fullName>
    </submittedName>
</protein>
<feature type="chain" id="PRO_5043900809" evidence="2">
    <location>
        <begin position="19"/>
        <end position="161"/>
    </location>
</feature>
<name>A0AAW0VZE2_CHEQU</name>
<reference evidence="3 4" key="1">
    <citation type="journal article" date="2024" name="BMC Genomics">
        <title>Genome assembly of redclaw crayfish (Cherax quadricarinatus) provides insights into its immune adaptation and hypoxia tolerance.</title>
        <authorList>
            <person name="Liu Z."/>
            <person name="Zheng J."/>
            <person name="Li H."/>
            <person name="Fang K."/>
            <person name="Wang S."/>
            <person name="He J."/>
            <person name="Zhou D."/>
            <person name="Weng S."/>
            <person name="Chi M."/>
            <person name="Gu Z."/>
            <person name="He J."/>
            <person name="Li F."/>
            <person name="Wang M."/>
        </authorList>
    </citation>
    <scope>NUCLEOTIDE SEQUENCE [LARGE SCALE GENOMIC DNA]</scope>
    <source>
        <strain evidence="3">ZL_2023a</strain>
    </source>
</reference>
<feature type="non-terminal residue" evidence="3">
    <location>
        <position position="1"/>
    </location>
</feature>
<evidence type="ECO:0000256" key="1">
    <source>
        <dbReference type="SAM" id="MobiDB-lite"/>
    </source>
</evidence>
<evidence type="ECO:0000256" key="2">
    <source>
        <dbReference type="SAM" id="SignalP"/>
    </source>
</evidence>
<proteinExistence type="predicted"/>
<feature type="region of interest" description="Disordered" evidence="1">
    <location>
        <begin position="48"/>
        <end position="75"/>
    </location>
</feature>